<dbReference type="PROSITE" id="PS50228">
    <property type="entry name" value="SUEL_LECTIN"/>
    <property type="match status" value="1"/>
</dbReference>
<evidence type="ECO:0000256" key="1">
    <source>
        <dbReference type="SAM" id="Phobius"/>
    </source>
</evidence>
<dbReference type="InterPro" id="IPR043159">
    <property type="entry name" value="Lectin_gal-bd_sf"/>
</dbReference>
<dbReference type="EMBL" id="CAJFCJ010000017">
    <property type="protein sequence ID" value="CAD5122390.1"/>
    <property type="molecule type" value="Genomic_DNA"/>
</dbReference>
<dbReference type="InterPro" id="IPR000922">
    <property type="entry name" value="Lectin_gal-bd_dom"/>
</dbReference>
<dbReference type="PANTHER" id="PTHR46780">
    <property type="entry name" value="PROTEIN EVA-1"/>
    <property type="match status" value="1"/>
</dbReference>
<name>A0A7I8W3D5_9ANNE</name>
<keyword evidence="1" id="KW-1133">Transmembrane helix</keyword>
<keyword evidence="5" id="KW-1185">Reference proteome</keyword>
<evidence type="ECO:0000313" key="5">
    <source>
        <dbReference type="Proteomes" id="UP000549394"/>
    </source>
</evidence>
<sequence length="342" mass="38817">MLLLLAVLLFPGVASNVTEVCNGATWDADCGPNNRLIIQNADYGRMEVGHCVKYSLGHLGCSKPVTDILHNYCSTKRECHIKIPTKEMEDRKPCFGEMKVYLRVTWTCLPMVEYCNPKKLPYSGILTKNFCKTTTLKAGKGQKFSISSLVIQDNSKTTRICKSHVIINQRRYCIPASIGLHQLEIDDAEKMTIEFEEQAVLVYSILGCETPSPKDGFVIRRQDIYLSTRCEQDDRMHQAVCVRNQWKGEIANCTTQGKAVAVNEDKSKTDKRISIILTVVAAVLIAFVAPFAVLCYCKRKMRLKDSDIIYVPREAQKYPAPSTCKHDRMDHIYEYPNWNNVM</sequence>
<reference evidence="4 5" key="1">
    <citation type="submission" date="2020-08" db="EMBL/GenBank/DDBJ databases">
        <authorList>
            <person name="Hejnol A."/>
        </authorList>
    </citation>
    <scope>NUCLEOTIDE SEQUENCE [LARGE SCALE GENOMIC DNA]</scope>
</reference>
<feature type="transmembrane region" description="Helical" evidence="1">
    <location>
        <begin position="273"/>
        <end position="297"/>
    </location>
</feature>
<dbReference type="Gene3D" id="2.60.120.740">
    <property type="match status" value="1"/>
</dbReference>
<keyword evidence="1" id="KW-0812">Transmembrane</keyword>
<dbReference type="AlphaFoldDB" id="A0A7I8W3D5"/>
<evidence type="ECO:0000256" key="2">
    <source>
        <dbReference type="SAM" id="SignalP"/>
    </source>
</evidence>
<feature type="signal peptide" evidence="2">
    <location>
        <begin position="1"/>
        <end position="15"/>
    </location>
</feature>
<dbReference type="Pfam" id="PF02140">
    <property type="entry name" value="SUEL_Lectin"/>
    <property type="match status" value="1"/>
</dbReference>
<gene>
    <name evidence="4" type="ORF">DGYR_LOCUS10206</name>
</gene>
<accession>A0A7I8W3D5</accession>
<dbReference type="OrthoDB" id="5970528at2759"/>
<feature type="domain" description="SUEL-type lectin" evidence="3">
    <location>
        <begin position="20"/>
        <end position="109"/>
    </location>
</feature>
<organism evidence="4 5">
    <name type="scientific">Dimorphilus gyrociliatus</name>
    <dbReference type="NCBI Taxonomy" id="2664684"/>
    <lineage>
        <taxon>Eukaryota</taxon>
        <taxon>Metazoa</taxon>
        <taxon>Spiralia</taxon>
        <taxon>Lophotrochozoa</taxon>
        <taxon>Annelida</taxon>
        <taxon>Polychaeta</taxon>
        <taxon>Polychaeta incertae sedis</taxon>
        <taxon>Dinophilidae</taxon>
        <taxon>Dimorphilus</taxon>
    </lineage>
</organism>
<dbReference type="Proteomes" id="UP000549394">
    <property type="component" value="Unassembled WGS sequence"/>
</dbReference>
<keyword evidence="2" id="KW-0732">Signal</keyword>
<dbReference type="GO" id="GO:0030246">
    <property type="term" value="F:carbohydrate binding"/>
    <property type="evidence" value="ECO:0007669"/>
    <property type="project" value="InterPro"/>
</dbReference>
<comment type="caution">
    <text evidence="4">The sequence shown here is derived from an EMBL/GenBank/DDBJ whole genome shotgun (WGS) entry which is preliminary data.</text>
</comment>
<evidence type="ECO:0000259" key="3">
    <source>
        <dbReference type="PROSITE" id="PS50228"/>
    </source>
</evidence>
<protein>
    <submittedName>
        <fullName evidence="4">DgyrCDS10821</fullName>
    </submittedName>
</protein>
<feature type="chain" id="PRO_5029763912" evidence="2">
    <location>
        <begin position="16"/>
        <end position="342"/>
    </location>
</feature>
<proteinExistence type="predicted"/>
<dbReference type="CDD" id="cd22823">
    <property type="entry name" value="Gal_Rha_Lectin"/>
    <property type="match status" value="1"/>
</dbReference>
<evidence type="ECO:0000313" key="4">
    <source>
        <dbReference type="EMBL" id="CAD5122390.1"/>
    </source>
</evidence>
<keyword evidence="1" id="KW-0472">Membrane</keyword>